<dbReference type="AlphaFoldDB" id="A0A847J1S2"/>
<evidence type="ECO:0000256" key="2">
    <source>
        <dbReference type="ARBA" id="ARBA00022670"/>
    </source>
</evidence>
<dbReference type="Proteomes" id="UP000559962">
    <property type="component" value="Unassembled WGS sequence"/>
</dbReference>
<name>A0A847J1S2_9LACT</name>
<comment type="caution">
    <text evidence="5">The sequence shown here is derived from an EMBL/GenBank/DDBJ whole genome shotgun (WGS) entry which is preliminary data.</text>
</comment>
<organism evidence="5 6">
    <name type="scientific">Pseudolactococcus chungangensis</name>
    <dbReference type="NCBI Taxonomy" id="451457"/>
    <lineage>
        <taxon>Bacteria</taxon>
        <taxon>Bacillati</taxon>
        <taxon>Bacillota</taxon>
        <taxon>Bacilli</taxon>
        <taxon>Lactobacillales</taxon>
        <taxon>Streptococcaceae</taxon>
        <taxon>Pseudolactococcus</taxon>
    </lineage>
</organism>
<dbReference type="NCBIfam" id="TIGR01543">
    <property type="entry name" value="proheadase_HK97"/>
    <property type="match status" value="1"/>
</dbReference>
<evidence type="ECO:0000256" key="3">
    <source>
        <dbReference type="ARBA" id="ARBA00022801"/>
    </source>
</evidence>
<evidence type="ECO:0000313" key="6">
    <source>
        <dbReference type="Proteomes" id="UP000559962"/>
    </source>
</evidence>
<dbReference type="InterPro" id="IPR006433">
    <property type="entry name" value="Prohead_protease"/>
</dbReference>
<keyword evidence="2 5" id="KW-0645">Protease</keyword>
<keyword evidence="1" id="KW-1188">Viral release from host cell</keyword>
<dbReference type="EMBL" id="JAAYVO010000005">
    <property type="protein sequence ID" value="NLH34490.1"/>
    <property type="molecule type" value="Genomic_DNA"/>
</dbReference>
<dbReference type="GO" id="GO:0006508">
    <property type="term" value="P:proteolysis"/>
    <property type="evidence" value="ECO:0007669"/>
    <property type="project" value="UniProtKB-KW"/>
</dbReference>
<proteinExistence type="predicted"/>
<evidence type="ECO:0000313" key="5">
    <source>
        <dbReference type="EMBL" id="NLH34490.1"/>
    </source>
</evidence>
<evidence type="ECO:0000259" key="4">
    <source>
        <dbReference type="Pfam" id="PF04586"/>
    </source>
</evidence>
<accession>A0A847J1S2</accession>
<dbReference type="Pfam" id="PF04586">
    <property type="entry name" value="Peptidase_S78"/>
    <property type="match status" value="1"/>
</dbReference>
<dbReference type="GO" id="GO:0008233">
    <property type="term" value="F:peptidase activity"/>
    <property type="evidence" value="ECO:0007669"/>
    <property type="project" value="UniProtKB-KW"/>
</dbReference>
<keyword evidence="3" id="KW-0378">Hydrolase</keyword>
<gene>
    <name evidence="5" type="ORF">GX453_00390</name>
</gene>
<reference evidence="5 6" key="1">
    <citation type="journal article" date="2020" name="Biotechnol. Biofuels">
        <title>New insights from the biogas microbiome by comprehensive genome-resolved metagenomics of nearly 1600 species originating from multiple anaerobic digesters.</title>
        <authorList>
            <person name="Campanaro S."/>
            <person name="Treu L."/>
            <person name="Rodriguez-R L.M."/>
            <person name="Kovalovszki A."/>
            <person name="Ziels R.M."/>
            <person name="Maus I."/>
            <person name="Zhu X."/>
            <person name="Kougias P.G."/>
            <person name="Basile A."/>
            <person name="Luo G."/>
            <person name="Schluter A."/>
            <person name="Konstantinidis K.T."/>
            <person name="Angelidaki I."/>
        </authorList>
    </citation>
    <scope>NUCLEOTIDE SEQUENCE [LARGE SCALE GENOMIC DNA]</scope>
    <source>
        <strain evidence="5">AS27yjCOA_61</strain>
    </source>
</reference>
<dbReference type="InterPro" id="IPR054613">
    <property type="entry name" value="Peptidase_S78_dom"/>
</dbReference>
<evidence type="ECO:0000256" key="1">
    <source>
        <dbReference type="ARBA" id="ARBA00022612"/>
    </source>
</evidence>
<sequence>MNNRKSLQARDIGQLDNNQEATDKKIISGYFIVFDTETELYPGVREEVSPDALVGVDLSDVKALIDHDTAKVLGRTKANTLSLSVDSKGLYGEIIVNESDQEAMNLYSRVQRGDVDQCSFGFEILNEEMIQNSDGTVKFIIKSINLYEVSVVTFPAYQETAVEARSKQIEDAQKRTLQSRKGELKEKLNGIKTTYFVS</sequence>
<protein>
    <submittedName>
        <fullName evidence="5">HK97 family phage prohead protease</fullName>
    </submittedName>
</protein>
<feature type="domain" description="Prohead serine protease" evidence="4">
    <location>
        <begin position="19"/>
        <end position="174"/>
    </location>
</feature>